<dbReference type="EMBL" id="QUNO01000010">
    <property type="protein sequence ID" value="REH42694.1"/>
    <property type="molecule type" value="Genomic_DNA"/>
</dbReference>
<dbReference type="AlphaFoldDB" id="A0A3E0HD19"/>
<dbReference type="RefSeq" id="WP_116177501.1">
    <property type="nucleotide sequence ID" value="NZ_CP144375.1"/>
</dbReference>
<accession>A0A3E0HD19</accession>
<evidence type="ECO:0000313" key="1">
    <source>
        <dbReference type="EMBL" id="REH42694.1"/>
    </source>
</evidence>
<proteinExistence type="predicted"/>
<gene>
    <name evidence="1" type="ORF">BCF44_110191</name>
</gene>
<dbReference type="Proteomes" id="UP000256269">
    <property type="component" value="Unassembled WGS sequence"/>
</dbReference>
<organism evidence="1 2">
    <name type="scientific">Kutzneria buriramensis</name>
    <dbReference type="NCBI Taxonomy" id="1045776"/>
    <lineage>
        <taxon>Bacteria</taxon>
        <taxon>Bacillati</taxon>
        <taxon>Actinomycetota</taxon>
        <taxon>Actinomycetes</taxon>
        <taxon>Pseudonocardiales</taxon>
        <taxon>Pseudonocardiaceae</taxon>
        <taxon>Kutzneria</taxon>
    </lineage>
</organism>
<keyword evidence="2" id="KW-1185">Reference proteome</keyword>
<evidence type="ECO:0000313" key="2">
    <source>
        <dbReference type="Proteomes" id="UP000256269"/>
    </source>
</evidence>
<protein>
    <submittedName>
        <fullName evidence="1">Uncharacterized protein</fullName>
    </submittedName>
</protein>
<sequence>MLIRILSAASQDSMAEDTVELTAPGVALLAALREVVERQAHYARARAEIEKAFKADMGTAEVAAVDGAPVFTYRTTLRTSLTQKLLKQHFPDIAAMCSETKRVRTFNLLDK</sequence>
<name>A0A3E0HD19_9PSEU</name>
<comment type="caution">
    <text evidence="1">The sequence shown here is derived from an EMBL/GenBank/DDBJ whole genome shotgun (WGS) entry which is preliminary data.</text>
</comment>
<dbReference type="OrthoDB" id="3693668at2"/>
<reference evidence="1 2" key="1">
    <citation type="submission" date="2018-08" db="EMBL/GenBank/DDBJ databases">
        <title>Genomic Encyclopedia of Archaeal and Bacterial Type Strains, Phase II (KMG-II): from individual species to whole genera.</title>
        <authorList>
            <person name="Goeker M."/>
        </authorList>
    </citation>
    <scope>NUCLEOTIDE SEQUENCE [LARGE SCALE GENOMIC DNA]</scope>
    <source>
        <strain evidence="1 2">DSM 45791</strain>
    </source>
</reference>